<dbReference type="InterPro" id="IPR047211">
    <property type="entry name" value="POXB-like"/>
</dbReference>
<accession>A0ABQ3TV91</accession>
<feature type="compositionally biased region" description="Low complexity" evidence="4">
    <location>
        <begin position="542"/>
        <end position="560"/>
    </location>
</feature>
<feature type="domain" description="Thiamine pyrophosphate enzyme TPP-binding" evidence="6">
    <location>
        <begin position="381"/>
        <end position="527"/>
    </location>
</feature>
<dbReference type="Proteomes" id="UP001054854">
    <property type="component" value="Unassembled WGS sequence"/>
</dbReference>
<keyword evidence="2 3" id="KW-0786">Thiamine pyrophosphate</keyword>
<dbReference type="InterPro" id="IPR047210">
    <property type="entry name" value="TPP_PYR_POXB-like"/>
</dbReference>
<keyword evidence="9" id="KW-1185">Reference proteome</keyword>
<evidence type="ECO:0000259" key="6">
    <source>
        <dbReference type="Pfam" id="PF02775"/>
    </source>
</evidence>
<dbReference type="CDD" id="cd07039">
    <property type="entry name" value="TPP_PYR_POX"/>
    <property type="match status" value="1"/>
</dbReference>
<dbReference type="EMBL" id="BNEK01000002">
    <property type="protein sequence ID" value="GHJ26856.1"/>
    <property type="molecule type" value="Genomic_DNA"/>
</dbReference>
<feature type="domain" description="Thiamine pyrophosphate enzyme central" evidence="5">
    <location>
        <begin position="191"/>
        <end position="317"/>
    </location>
</feature>
<dbReference type="InterPro" id="IPR012001">
    <property type="entry name" value="Thiamin_PyroP_enz_TPP-bd_dom"/>
</dbReference>
<evidence type="ECO:0000256" key="3">
    <source>
        <dbReference type="RuleBase" id="RU362132"/>
    </source>
</evidence>
<evidence type="ECO:0000256" key="2">
    <source>
        <dbReference type="ARBA" id="ARBA00023052"/>
    </source>
</evidence>
<dbReference type="Pfam" id="PF02776">
    <property type="entry name" value="TPP_enzyme_N"/>
    <property type="match status" value="1"/>
</dbReference>
<dbReference type="PROSITE" id="PS00187">
    <property type="entry name" value="TPP_ENZYMES"/>
    <property type="match status" value="1"/>
</dbReference>
<dbReference type="PANTHER" id="PTHR42981">
    <property type="entry name" value="PYRUVATE DEHYDROGENASE [UBIQUINONE]"/>
    <property type="match status" value="1"/>
</dbReference>
<feature type="domain" description="Thiamine pyrophosphate enzyme N-terminal TPP-binding" evidence="7">
    <location>
        <begin position="4"/>
        <end position="114"/>
    </location>
</feature>
<dbReference type="Gene3D" id="3.40.50.1220">
    <property type="entry name" value="TPP-binding domain"/>
    <property type="match status" value="1"/>
</dbReference>
<evidence type="ECO:0000259" key="5">
    <source>
        <dbReference type="Pfam" id="PF00205"/>
    </source>
</evidence>
<protein>
    <submittedName>
        <fullName evidence="8">Pyruvate dehydrogenase</fullName>
    </submittedName>
</protein>
<dbReference type="InterPro" id="IPR011766">
    <property type="entry name" value="TPP_enzyme_TPP-bd"/>
</dbReference>
<keyword evidence="8" id="KW-0670">Pyruvate</keyword>
<evidence type="ECO:0000256" key="1">
    <source>
        <dbReference type="ARBA" id="ARBA00007812"/>
    </source>
</evidence>
<evidence type="ECO:0000313" key="9">
    <source>
        <dbReference type="Proteomes" id="UP001054854"/>
    </source>
</evidence>
<reference evidence="8" key="1">
    <citation type="submission" date="2024-05" db="EMBL/GenBank/DDBJ databases">
        <title>Whole genome shotgun sequence of Streptomyces hygroscopicus NBRC 113678.</title>
        <authorList>
            <person name="Komaki H."/>
            <person name="Tamura T."/>
        </authorList>
    </citation>
    <scope>NUCLEOTIDE SEQUENCE</scope>
    <source>
        <strain evidence="8">N11-34</strain>
    </source>
</reference>
<dbReference type="PANTHER" id="PTHR42981:SF2">
    <property type="entry name" value="PYRUVATE DEHYDROGENASE [UBIQUINONE]"/>
    <property type="match status" value="1"/>
</dbReference>
<gene>
    <name evidence="8" type="primary">poxB_1</name>
    <name evidence="8" type="ORF">TPA0910_12890</name>
</gene>
<dbReference type="CDD" id="cd02014">
    <property type="entry name" value="TPP_POX"/>
    <property type="match status" value="1"/>
</dbReference>
<sequence>MSTTVAEQLIDVLHAAGVRRIYGLVGDSLNPVADAIRRHPDFEWVHTHNEEAAAFAASAEAQITGRLAVCAGSCGPGNTHLIQGLYDAHRSGAPVLAIASHIPSGQIGTGYFQETHPERVFADCSHFSEMVNSAEQMPRLLRIAMQTAVGRSGVSVIAIPGDIGARPAAHPTGTSPLVYGTPAGLPAAEDIRELAERINKARTVTLFAGAGIRDARKEVLQLAETLNAPIGHSLGGKEWIQYDNPYDVGMSGLLGYGACYDAMHEADLLLLLGTDFPYDTFLPGSHTVQIDRDASRLGRRTPLDLGVTGDTGATIRAVLPLLKAKTDRRFLDRMLSRHAKALEHVVAAYTRGIDTMRPIHPEFVAAQIDDLAADDAIFTVDTGMCNVWSARYLTPSPHRRVIGSFRHGSMANALPQAIGAQTAAPARQVVSLSGDGGLSMLLGELLTTRERNLPLTVVVFNNGSLGMIRLEMMVSGYPYFATDHGAVDYAAIAAACGLDSIAVDDPTEVRPALAKALSSPRPFLVDVRTDPNALSLPPRTSPPNRCAASRSPPPAQSSTAGSAACSIWPAATSATSHGPEMGASTSRWRSGPAGQRR</sequence>
<dbReference type="NCBIfam" id="NF005114">
    <property type="entry name" value="PRK06546.1"/>
    <property type="match status" value="1"/>
</dbReference>
<dbReference type="Pfam" id="PF02775">
    <property type="entry name" value="TPP_enzyme_C"/>
    <property type="match status" value="1"/>
</dbReference>
<dbReference type="InterPro" id="IPR029061">
    <property type="entry name" value="THDP-binding"/>
</dbReference>
<organism evidence="8 9">
    <name type="scientific">Streptomyces hygroscopicus</name>
    <dbReference type="NCBI Taxonomy" id="1912"/>
    <lineage>
        <taxon>Bacteria</taxon>
        <taxon>Bacillati</taxon>
        <taxon>Actinomycetota</taxon>
        <taxon>Actinomycetes</taxon>
        <taxon>Kitasatosporales</taxon>
        <taxon>Streptomycetaceae</taxon>
        <taxon>Streptomyces</taxon>
        <taxon>Streptomyces violaceusniger group</taxon>
    </lineage>
</organism>
<evidence type="ECO:0000259" key="7">
    <source>
        <dbReference type="Pfam" id="PF02776"/>
    </source>
</evidence>
<feature type="region of interest" description="Disordered" evidence="4">
    <location>
        <begin position="528"/>
        <end position="597"/>
    </location>
</feature>
<dbReference type="SUPFAM" id="SSF52518">
    <property type="entry name" value="Thiamin diphosphate-binding fold (THDP-binding)"/>
    <property type="match status" value="2"/>
</dbReference>
<proteinExistence type="inferred from homology"/>
<name>A0ABQ3TV91_STRHY</name>
<dbReference type="InterPro" id="IPR012000">
    <property type="entry name" value="Thiamin_PyroP_enz_cen_dom"/>
</dbReference>
<dbReference type="InterPro" id="IPR047212">
    <property type="entry name" value="TPP_POXB-like"/>
</dbReference>
<dbReference type="Pfam" id="PF00205">
    <property type="entry name" value="TPP_enzyme_M"/>
    <property type="match status" value="1"/>
</dbReference>
<dbReference type="SUPFAM" id="SSF52467">
    <property type="entry name" value="DHS-like NAD/FAD-binding domain"/>
    <property type="match status" value="1"/>
</dbReference>
<evidence type="ECO:0000256" key="4">
    <source>
        <dbReference type="SAM" id="MobiDB-lite"/>
    </source>
</evidence>
<dbReference type="InterPro" id="IPR029035">
    <property type="entry name" value="DHS-like_NAD/FAD-binding_dom"/>
</dbReference>
<dbReference type="InterPro" id="IPR000399">
    <property type="entry name" value="TPP-bd_CS"/>
</dbReference>
<evidence type="ECO:0000313" key="8">
    <source>
        <dbReference type="EMBL" id="GHJ26856.1"/>
    </source>
</evidence>
<dbReference type="Gene3D" id="3.40.50.970">
    <property type="match status" value="2"/>
</dbReference>
<comment type="similarity">
    <text evidence="1 3">Belongs to the TPP enzyme family.</text>
</comment>
<comment type="caution">
    <text evidence="8">The sequence shown here is derived from an EMBL/GenBank/DDBJ whole genome shotgun (WGS) entry which is preliminary data.</text>
</comment>